<dbReference type="InterPro" id="IPR020904">
    <property type="entry name" value="Sc_DH/Rdtase_CS"/>
</dbReference>
<dbReference type="PRINTS" id="PR00080">
    <property type="entry name" value="SDRFAMILY"/>
</dbReference>
<evidence type="ECO:0000313" key="5">
    <source>
        <dbReference type="Proteomes" id="UP000241818"/>
    </source>
</evidence>
<dbReference type="PANTHER" id="PTHR43157:SF31">
    <property type="entry name" value="PHOSPHATIDYLINOSITOL-GLYCAN BIOSYNTHESIS CLASS F PROTEIN"/>
    <property type="match status" value="1"/>
</dbReference>
<dbReference type="SUPFAM" id="SSF51735">
    <property type="entry name" value="NAD(P)-binding Rossmann-fold domains"/>
    <property type="match status" value="1"/>
</dbReference>
<keyword evidence="2" id="KW-0560">Oxidoreductase</keyword>
<dbReference type="GO" id="GO:0016491">
    <property type="term" value="F:oxidoreductase activity"/>
    <property type="evidence" value="ECO:0007669"/>
    <property type="project" value="UniProtKB-KW"/>
</dbReference>
<evidence type="ECO:0000313" key="4">
    <source>
        <dbReference type="EMBL" id="PSS10954.1"/>
    </source>
</evidence>
<proteinExistence type="inferred from homology"/>
<reference evidence="4 5" key="1">
    <citation type="journal article" date="2018" name="New Phytol.">
        <title>Comparative genomics and transcriptomics depict ericoid mycorrhizal fungi as versatile saprotrophs and plant mutualists.</title>
        <authorList>
            <person name="Martino E."/>
            <person name="Morin E."/>
            <person name="Grelet G.A."/>
            <person name="Kuo A."/>
            <person name="Kohler A."/>
            <person name="Daghino S."/>
            <person name="Barry K.W."/>
            <person name="Cichocki N."/>
            <person name="Clum A."/>
            <person name="Dockter R.B."/>
            <person name="Hainaut M."/>
            <person name="Kuo R.C."/>
            <person name="LaButti K."/>
            <person name="Lindahl B.D."/>
            <person name="Lindquist E.A."/>
            <person name="Lipzen A."/>
            <person name="Khouja H.R."/>
            <person name="Magnuson J."/>
            <person name="Murat C."/>
            <person name="Ohm R.A."/>
            <person name="Singer S.W."/>
            <person name="Spatafora J.W."/>
            <person name="Wang M."/>
            <person name="Veneault-Fourrey C."/>
            <person name="Henrissat B."/>
            <person name="Grigoriev I.V."/>
            <person name="Martin F.M."/>
            <person name="Perotto S."/>
        </authorList>
    </citation>
    <scope>NUCLEOTIDE SEQUENCE [LARGE SCALE GENOMIC DNA]</scope>
    <source>
        <strain evidence="4 5">ATCC 22711</strain>
    </source>
</reference>
<comment type="similarity">
    <text evidence="3">Belongs to the short-chain dehydrogenases/reductases (SDR) family.</text>
</comment>
<dbReference type="InterPro" id="IPR036291">
    <property type="entry name" value="NAD(P)-bd_dom_sf"/>
</dbReference>
<dbReference type="AlphaFoldDB" id="A0A2T3ATZ1"/>
<dbReference type="OrthoDB" id="191139at2759"/>
<dbReference type="RefSeq" id="XP_024718133.1">
    <property type="nucleotide sequence ID" value="XM_024863002.1"/>
</dbReference>
<organism evidence="4 5">
    <name type="scientific">Amorphotheca resinae ATCC 22711</name>
    <dbReference type="NCBI Taxonomy" id="857342"/>
    <lineage>
        <taxon>Eukaryota</taxon>
        <taxon>Fungi</taxon>
        <taxon>Dikarya</taxon>
        <taxon>Ascomycota</taxon>
        <taxon>Pezizomycotina</taxon>
        <taxon>Leotiomycetes</taxon>
        <taxon>Helotiales</taxon>
        <taxon>Amorphothecaceae</taxon>
        <taxon>Amorphotheca</taxon>
    </lineage>
</organism>
<evidence type="ECO:0008006" key="6">
    <source>
        <dbReference type="Google" id="ProtNLM"/>
    </source>
</evidence>
<dbReference type="PROSITE" id="PS00061">
    <property type="entry name" value="ADH_SHORT"/>
    <property type="match status" value="1"/>
</dbReference>
<dbReference type="Proteomes" id="UP000241818">
    <property type="component" value="Unassembled WGS sequence"/>
</dbReference>
<sequence length="321" mass="34242">MTQFKWSSTGIDVVNAFPRSVNHKTIVITGASQGGIGAETALSLAHGNPKHILLAGRSEDKVKPVIEEINKINPGITVTFIQIDLGSQASVRRAAAAINNATTSQIDILINNAAIMACPYAKTEDGIESQFGTNYIGHFLLTNLLIGKMQSAGGGARIVNLTSTGSAAGEVNFDDINFDDGKTYNPIAGYAQSKIAIILFTVSLSKKFDSKQIASFSVHPGSITTGLQKHFQDPVVFKEIVEYVEAKIGGKFQLEEIKTLQQGCSTTLVAALDPSITASSGLYLADADIAKEQPKPAAMDPDTAEKLWALSEKLVGQKFVW</sequence>
<dbReference type="InterPro" id="IPR002347">
    <property type="entry name" value="SDR_fam"/>
</dbReference>
<protein>
    <recommendedName>
        <fullName evidence="6">NAD(P)-binding protein</fullName>
    </recommendedName>
</protein>
<dbReference type="PANTHER" id="PTHR43157">
    <property type="entry name" value="PHOSPHATIDYLINOSITOL-GLYCAN BIOSYNTHESIS CLASS F PROTEIN-RELATED"/>
    <property type="match status" value="1"/>
</dbReference>
<dbReference type="PRINTS" id="PR00081">
    <property type="entry name" value="GDHRDH"/>
</dbReference>
<dbReference type="Gene3D" id="3.40.50.720">
    <property type="entry name" value="NAD(P)-binding Rossmann-like Domain"/>
    <property type="match status" value="1"/>
</dbReference>
<dbReference type="Pfam" id="PF00106">
    <property type="entry name" value="adh_short"/>
    <property type="match status" value="1"/>
</dbReference>
<keyword evidence="5" id="KW-1185">Reference proteome</keyword>
<keyword evidence="1" id="KW-0521">NADP</keyword>
<dbReference type="EMBL" id="KZ679016">
    <property type="protein sequence ID" value="PSS10954.1"/>
    <property type="molecule type" value="Genomic_DNA"/>
</dbReference>
<dbReference type="STRING" id="857342.A0A2T3ATZ1"/>
<evidence type="ECO:0000256" key="3">
    <source>
        <dbReference type="RuleBase" id="RU000363"/>
    </source>
</evidence>
<dbReference type="InParanoid" id="A0A2T3ATZ1"/>
<evidence type="ECO:0000256" key="1">
    <source>
        <dbReference type="ARBA" id="ARBA00022857"/>
    </source>
</evidence>
<dbReference type="GeneID" id="36571083"/>
<accession>A0A2T3ATZ1</accession>
<evidence type="ECO:0000256" key="2">
    <source>
        <dbReference type="ARBA" id="ARBA00023002"/>
    </source>
</evidence>
<name>A0A2T3ATZ1_AMORE</name>
<gene>
    <name evidence="4" type="ORF">M430DRAFT_146332</name>
</gene>